<comment type="caution">
    <text evidence="12">The sequence shown here is derived from an EMBL/GenBank/DDBJ whole genome shotgun (WGS) entry which is preliminary data.</text>
</comment>
<dbReference type="EMBL" id="ADVR01000114">
    <property type="protein sequence ID" value="EFO79398.1"/>
    <property type="molecule type" value="Genomic_DNA"/>
</dbReference>
<dbReference type="InterPro" id="IPR022926">
    <property type="entry name" value="NH(3)-dep_NAD(+)_synth"/>
</dbReference>
<reference evidence="12 13" key="1">
    <citation type="journal article" date="2011" name="J. Bacteriol.">
        <title>Draft genome sequence of the anoxygenic filamentous phototrophic bacterium Oscillochloris trichoides subsp. DG-6.</title>
        <authorList>
            <person name="Kuznetsov B.B."/>
            <person name="Ivanovsky R.N."/>
            <person name="Keppen O.I."/>
            <person name="Sukhacheva M.V."/>
            <person name="Bumazhkin B.K."/>
            <person name="Patutina E.O."/>
            <person name="Beletsky A.V."/>
            <person name="Mardanov A.V."/>
            <person name="Baslerov R.V."/>
            <person name="Panteleeva A.N."/>
            <person name="Kolganova T.V."/>
            <person name="Ravin N.V."/>
            <person name="Skryabin K.G."/>
        </authorList>
    </citation>
    <scope>NUCLEOTIDE SEQUENCE [LARGE SCALE GENOMIC DNA]</scope>
    <source>
        <strain evidence="12 13">DG-6</strain>
    </source>
</reference>
<dbReference type="PANTHER" id="PTHR23090">
    <property type="entry name" value="NH 3 /GLUTAMINE-DEPENDENT NAD + SYNTHETASE"/>
    <property type="match status" value="1"/>
</dbReference>
<protein>
    <recommendedName>
        <fullName evidence="8 10">NH(3)-dependent NAD(+) synthetase</fullName>
        <ecNumber evidence="8 10">6.3.1.5</ecNumber>
    </recommendedName>
</protein>
<comment type="pathway">
    <text evidence="8">Cofactor biosynthesis; NAD(+) biosynthesis; NAD(+) from deamido-NAD(+) (ammonia route): step 1/1.</text>
</comment>
<keyword evidence="13" id="KW-1185">Reference proteome</keyword>
<dbReference type="Proteomes" id="UP000054010">
    <property type="component" value="Unassembled WGS sequence"/>
</dbReference>
<keyword evidence="5 8" id="KW-0067">ATP-binding</keyword>
<dbReference type="UniPathway" id="UPA00253">
    <property type="reaction ID" value="UER00333"/>
</dbReference>
<dbReference type="CDD" id="cd00553">
    <property type="entry name" value="NAD_synthase"/>
    <property type="match status" value="1"/>
</dbReference>
<dbReference type="NCBIfam" id="NF002048">
    <property type="entry name" value="PRK00876.1"/>
    <property type="match status" value="1"/>
</dbReference>
<dbReference type="OrthoDB" id="9803818at2"/>
<keyword evidence="2 8" id="KW-0436">Ligase</keyword>
<dbReference type="STRING" id="765420.OSCT_2746"/>
<dbReference type="Gene3D" id="3.40.50.620">
    <property type="entry name" value="HUPs"/>
    <property type="match status" value="1"/>
</dbReference>
<proteinExistence type="inferred from homology"/>
<evidence type="ECO:0000256" key="4">
    <source>
        <dbReference type="ARBA" id="ARBA00022741"/>
    </source>
</evidence>
<feature type="binding site" description="in other chain" evidence="8">
    <location>
        <position position="210"/>
    </location>
    <ligand>
        <name>deamido-NAD(+)</name>
        <dbReference type="ChEBI" id="CHEBI:58437"/>
        <note>ligand shared between two neighboring subunits</note>
    </ligand>
</feature>
<feature type="binding site" evidence="8">
    <location>
        <begin position="39"/>
        <end position="46"/>
    </location>
    <ligand>
        <name>ATP</name>
        <dbReference type="ChEBI" id="CHEBI:30616"/>
    </ligand>
</feature>
<dbReference type="Pfam" id="PF02540">
    <property type="entry name" value="NAD_synthase"/>
    <property type="match status" value="2"/>
</dbReference>
<keyword evidence="7 8" id="KW-0520">NAD</keyword>
<name>E1IHE5_9CHLR</name>
<evidence type="ECO:0000259" key="11">
    <source>
        <dbReference type="Pfam" id="PF02540"/>
    </source>
</evidence>
<dbReference type="GO" id="GO:0005524">
    <property type="term" value="F:ATP binding"/>
    <property type="evidence" value="ECO:0007669"/>
    <property type="project" value="UniProtKB-UniRule"/>
</dbReference>
<dbReference type="InterPro" id="IPR003694">
    <property type="entry name" value="NAD_synthase"/>
</dbReference>
<keyword evidence="3 8" id="KW-0479">Metal-binding</keyword>
<comment type="function">
    <text evidence="8">Catalyzes the ATP-dependent amidation of deamido-NAD to form NAD. Uses ammonia as a nitrogen source.</text>
</comment>
<dbReference type="eggNOG" id="COG0171">
    <property type="taxonomic scope" value="Bacteria"/>
</dbReference>
<evidence type="ECO:0000256" key="6">
    <source>
        <dbReference type="ARBA" id="ARBA00022842"/>
    </source>
</evidence>
<accession>E1IHE5</accession>
<keyword evidence="4 8" id="KW-0547">Nucleotide-binding</keyword>
<dbReference type="InterPro" id="IPR014729">
    <property type="entry name" value="Rossmann-like_a/b/a_fold"/>
</dbReference>
<comment type="subunit">
    <text evidence="8">Homodimer.</text>
</comment>
<dbReference type="GO" id="GO:0009435">
    <property type="term" value="P:NAD+ biosynthetic process"/>
    <property type="evidence" value="ECO:0007669"/>
    <property type="project" value="UniProtKB-UniRule"/>
</dbReference>
<comment type="similarity">
    <text evidence="1 8 9">Belongs to the NAD synthetase family.</text>
</comment>
<dbReference type="GO" id="GO:0008795">
    <property type="term" value="F:NAD+ synthase activity"/>
    <property type="evidence" value="ECO:0007669"/>
    <property type="project" value="UniProtKB-UniRule"/>
</dbReference>
<dbReference type="SUPFAM" id="SSF52402">
    <property type="entry name" value="Adenine nucleotide alpha hydrolases-like"/>
    <property type="match status" value="1"/>
</dbReference>
<evidence type="ECO:0000256" key="5">
    <source>
        <dbReference type="ARBA" id="ARBA00022840"/>
    </source>
</evidence>
<evidence type="ECO:0000256" key="8">
    <source>
        <dbReference type="HAMAP-Rule" id="MF_00193"/>
    </source>
</evidence>
<feature type="domain" description="NAD/GMP synthase" evidence="11">
    <location>
        <begin position="17"/>
        <end position="97"/>
    </location>
</feature>
<dbReference type="GO" id="GO:0004359">
    <property type="term" value="F:glutaminase activity"/>
    <property type="evidence" value="ECO:0007669"/>
    <property type="project" value="InterPro"/>
</dbReference>
<evidence type="ECO:0000313" key="12">
    <source>
        <dbReference type="EMBL" id="EFO79398.1"/>
    </source>
</evidence>
<dbReference type="InterPro" id="IPR022310">
    <property type="entry name" value="NAD/GMP_synthase"/>
</dbReference>
<evidence type="ECO:0000256" key="10">
    <source>
        <dbReference type="RuleBase" id="RU003812"/>
    </source>
</evidence>
<dbReference type="GO" id="GO:0005737">
    <property type="term" value="C:cytoplasm"/>
    <property type="evidence" value="ECO:0007669"/>
    <property type="project" value="InterPro"/>
</dbReference>
<feature type="binding site" evidence="8">
    <location>
        <position position="202"/>
    </location>
    <ligand>
        <name>Mg(2+)</name>
        <dbReference type="ChEBI" id="CHEBI:18420"/>
    </ligand>
</feature>
<evidence type="ECO:0000256" key="3">
    <source>
        <dbReference type="ARBA" id="ARBA00022723"/>
    </source>
</evidence>
<sequence length="322" mass="35875">MQFGTHVLQLDVEAETNHIVTLMRQIIQQDFRRRGAVVGLSGGIDSATVLGLAVRAFGAERVLAVMMPEKASSPVSEAYALQLAAKFGVQAIKEDLTAGLEGLGCYARQDEAVRSVFPDYDPAVDKIKLVLPGDLLERGSLNVYSLSLTGADGVEQRRVLPVAAYLQIVAASNMKQRSRMLMLYYHAEQRNYAVIGTANRNEHAQGFFVKYGDGGADIQPIQHLYKTQIYQLAHYLGVTQEIIARTPTTDTYTAECSQEEFYFRLPFEQMDLIWYGLDHDIPAADVAAALQISPQQVEHVYRDLAQKSRSTEYLRAKPLMVR</sequence>
<evidence type="ECO:0000313" key="13">
    <source>
        <dbReference type="Proteomes" id="UP000054010"/>
    </source>
</evidence>
<organism evidence="12 13">
    <name type="scientific">Oscillochloris trichoides DG-6</name>
    <dbReference type="NCBI Taxonomy" id="765420"/>
    <lineage>
        <taxon>Bacteria</taxon>
        <taxon>Bacillati</taxon>
        <taxon>Chloroflexota</taxon>
        <taxon>Chloroflexia</taxon>
        <taxon>Chloroflexales</taxon>
        <taxon>Chloroflexineae</taxon>
        <taxon>Oscillochloridaceae</taxon>
        <taxon>Oscillochloris</taxon>
    </lineage>
</organism>
<feature type="domain" description="NAD/GMP synthase" evidence="11">
    <location>
        <begin position="168"/>
        <end position="308"/>
    </location>
</feature>
<evidence type="ECO:0000256" key="9">
    <source>
        <dbReference type="RuleBase" id="RU003811"/>
    </source>
</evidence>
<comment type="catalytic activity">
    <reaction evidence="8 10">
        <text>deamido-NAD(+) + NH4(+) + ATP = AMP + diphosphate + NAD(+) + H(+)</text>
        <dbReference type="Rhea" id="RHEA:21188"/>
        <dbReference type="ChEBI" id="CHEBI:15378"/>
        <dbReference type="ChEBI" id="CHEBI:28938"/>
        <dbReference type="ChEBI" id="CHEBI:30616"/>
        <dbReference type="ChEBI" id="CHEBI:33019"/>
        <dbReference type="ChEBI" id="CHEBI:57540"/>
        <dbReference type="ChEBI" id="CHEBI:58437"/>
        <dbReference type="ChEBI" id="CHEBI:456215"/>
        <dbReference type="EC" id="6.3.1.5"/>
    </reaction>
</comment>
<dbReference type="HAMAP" id="MF_00193">
    <property type="entry name" value="NadE_ammonia_dep"/>
    <property type="match status" value="1"/>
</dbReference>
<dbReference type="HOGENOM" id="CLU_059327_0_0_0"/>
<gene>
    <name evidence="8" type="primary">nadE</name>
    <name evidence="12" type="ORF">OSCT_2746</name>
</gene>
<dbReference type="EC" id="6.3.1.5" evidence="8 10"/>
<feature type="binding site" description="in other chain" evidence="8">
    <location>
        <position position="177"/>
    </location>
    <ligand>
        <name>deamido-NAD(+)</name>
        <dbReference type="ChEBI" id="CHEBI:58437"/>
        <note>ligand shared between two neighboring subunits</note>
    </ligand>
</feature>
<dbReference type="NCBIfam" id="TIGR00552">
    <property type="entry name" value="nadE"/>
    <property type="match status" value="1"/>
</dbReference>
<evidence type="ECO:0000256" key="2">
    <source>
        <dbReference type="ARBA" id="ARBA00022598"/>
    </source>
</evidence>
<dbReference type="AlphaFoldDB" id="E1IHE5"/>
<feature type="binding site" evidence="8">
    <location>
        <position position="248"/>
    </location>
    <ligand>
        <name>ATP</name>
        <dbReference type="ChEBI" id="CHEBI:30616"/>
    </ligand>
</feature>
<evidence type="ECO:0000256" key="7">
    <source>
        <dbReference type="ARBA" id="ARBA00023027"/>
    </source>
</evidence>
<dbReference type="PANTHER" id="PTHR23090:SF9">
    <property type="entry name" value="GLUTAMINE-DEPENDENT NAD(+) SYNTHETASE"/>
    <property type="match status" value="1"/>
</dbReference>
<feature type="binding site" evidence="8">
    <location>
        <position position="45"/>
    </location>
    <ligand>
        <name>Mg(2+)</name>
        <dbReference type="ChEBI" id="CHEBI:18420"/>
    </ligand>
</feature>
<keyword evidence="6 8" id="KW-0460">Magnesium</keyword>
<feature type="binding site" evidence="8">
    <location>
        <position position="197"/>
    </location>
    <ligand>
        <name>ATP</name>
        <dbReference type="ChEBI" id="CHEBI:30616"/>
    </ligand>
</feature>
<feature type="binding site" evidence="8">
    <location>
        <position position="226"/>
    </location>
    <ligand>
        <name>ATP</name>
        <dbReference type="ChEBI" id="CHEBI:30616"/>
    </ligand>
</feature>
<feature type="binding site" evidence="8">
    <location>
        <position position="217"/>
    </location>
    <ligand>
        <name>deamido-NAD(+)</name>
        <dbReference type="ChEBI" id="CHEBI:58437"/>
        <note>ligand shared between two neighboring subunits</note>
    </ligand>
</feature>
<dbReference type="GO" id="GO:0046872">
    <property type="term" value="F:metal ion binding"/>
    <property type="evidence" value="ECO:0007669"/>
    <property type="project" value="UniProtKB-KW"/>
</dbReference>
<evidence type="ECO:0000256" key="1">
    <source>
        <dbReference type="ARBA" id="ARBA00005859"/>
    </source>
</evidence>
<dbReference type="GO" id="GO:0003952">
    <property type="term" value="F:NAD+ synthase (glutamine-hydrolyzing) activity"/>
    <property type="evidence" value="ECO:0007669"/>
    <property type="project" value="InterPro"/>
</dbReference>
<comment type="caution">
    <text evidence="8">Lacks conserved residue(s) required for the propagation of feature annotation.</text>
</comment>